<feature type="active site" evidence="3">
    <location>
        <position position="175"/>
    </location>
</feature>
<dbReference type="SUPFAM" id="SSF51735">
    <property type="entry name" value="NAD(P)-binding Rossmann-fold domains"/>
    <property type="match status" value="1"/>
</dbReference>
<dbReference type="InterPro" id="IPR015815">
    <property type="entry name" value="HIBADH-related"/>
</dbReference>
<dbReference type="GO" id="GO:0008442">
    <property type="term" value="F:3-hydroxyisobutyrate dehydrogenase activity"/>
    <property type="evidence" value="ECO:0007669"/>
    <property type="project" value="UniProtKB-EC"/>
</dbReference>
<evidence type="ECO:0000259" key="5">
    <source>
        <dbReference type="Pfam" id="PF14833"/>
    </source>
</evidence>
<reference evidence="7" key="1">
    <citation type="journal article" date="2014" name="Stand. Genomic Sci.">
        <title>Complete genome sequence of Burkholderia phymatum STM815(T), a broad host range and efficient nitrogen-fixing symbiont of Mimosa species.</title>
        <authorList>
            <person name="Moulin L."/>
            <person name="Klonowska A."/>
            <person name="Caroline B."/>
            <person name="Booth K."/>
            <person name="Vriezen J.A."/>
            <person name="Melkonian R."/>
            <person name="James E.K."/>
            <person name="Young J.P."/>
            <person name="Bena G."/>
            <person name="Hauser L."/>
            <person name="Land M."/>
            <person name="Kyrpides N."/>
            <person name="Bruce D."/>
            <person name="Chain P."/>
            <person name="Copeland A."/>
            <person name="Pitluck S."/>
            <person name="Woyke T."/>
            <person name="Lizotte-Waniewski M."/>
            <person name="Bristow J."/>
            <person name="Riley M."/>
        </authorList>
    </citation>
    <scope>NUCLEOTIDE SEQUENCE [LARGE SCALE GENOMIC DNA]</scope>
    <source>
        <strain evidence="7">DSM 17167 / CIP 108236 / LMG 21445 / STM815</strain>
        <plasmid evidence="7">Plasmid pBPHY01</plasmid>
    </source>
</reference>
<evidence type="ECO:0000256" key="2">
    <source>
        <dbReference type="ARBA" id="ARBA00023027"/>
    </source>
</evidence>
<dbReference type="Pfam" id="PF03446">
    <property type="entry name" value="NAD_binding_2"/>
    <property type="match status" value="1"/>
</dbReference>
<keyword evidence="6" id="KW-0614">Plasmid</keyword>
<evidence type="ECO:0000256" key="1">
    <source>
        <dbReference type="ARBA" id="ARBA00023002"/>
    </source>
</evidence>
<dbReference type="GO" id="GO:0050661">
    <property type="term" value="F:NADP binding"/>
    <property type="evidence" value="ECO:0007669"/>
    <property type="project" value="InterPro"/>
</dbReference>
<dbReference type="GO" id="GO:0051287">
    <property type="term" value="F:NAD binding"/>
    <property type="evidence" value="ECO:0007669"/>
    <property type="project" value="InterPro"/>
</dbReference>
<sequence>MTQRKRIGFIGLGMMGAPMVQCLVDAGFELYVDDADAARADALAAQTGARRLKRDNAASLDALITMLPNSTIVESVLLGGGADGWASLLAQGAVVIDMSSSEPERSRKLGAVLEERGLAYLDAPVSGGVKKAKEGTLAILVGGHADVLEQCKPVLAAMGRSILHIGGAGAGHAAKALNNYVSAAGLAATVEALHVAQRFGIEPDVMTDVLNASSGRSNTSENKVKQFMLSGTFASGFALQLMNKDLKIARALAQAVGYPMVLGETCAAMWDEAAQHSTPATDHTEMYRLLDRDAR</sequence>
<feature type="domain" description="6-phosphogluconate dehydrogenase NADP-binding" evidence="4">
    <location>
        <begin position="6"/>
        <end position="166"/>
    </location>
</feature>
<dbReference type="InterPro" id="IPR006115">
    <property type="entry name" value="6PGDH_NADP-bd"/>
</dbReference>
<dbReference type="PANTHER" id="PTHR22981">
    <property type="entry name" value="3-HYDROXYISOBUTYRATE DEHYDROGENASE-RELATED"/>
    <property type="match status" value="1"/>
</dbReference>
<dbReference type="Gene3D" id="1.10.1040.10">
    <property type="entry name" value="N-(1-d-carboxylethyl)-l-norvaline Dehydrogenase, domain 2"/>
    <property type="match status" value="1"/>
</dbReference>
<dbReference type="InterPro" id="IPR029154">
    <property type="entry name" value="HIBADH-like_NADP-bd"/>
</dbReference>
<dbReference type="Gene3D" id="3.40.50.720">
    <property type="entry name" value="NAD(P)-binding Rossmann-like Domain"/>
    <property type="match status" value="1"/>
</dbReference>
<keyword evidence="2" id="KW-0520">NAD</keyword>
<organism evidence="6 7">
    <name type="scientific">Paraburkholderia phymatum (strain DSM 17167 / CIP 108236 / LMG 21445 / STM815)</name>
    <name type="common">Burkholderia phymatum</name>
    <dbReference type="NCBI Taxonomy" id="391038"/>
    <lineage>
        <taxon>Bacteria</taxon>
        <taxon>Pseudomonadati</taxon>
        <taxon>Pseudomonadota</taxon>
        <taxon>Betaproteobacteria</taxon>
        <taxon>Burkholderiales</taxon>
        <taxon>Burkholderiaceae</taxon>
        <taxon>Paraburkholderia</taxon>
    </lineage>
</organism>
<evidence type="ECO:0000313" key="7">
    <source>
        <dbReference type="Proteomes" id="UP000001192"/>
    </source>
</evidence>
<dbReference type="EMBL" id="CP001045">
    <property type="protein sequence ID" value="ACC74861.1"/>
    <property type="molecule type" value="Genomic_DNA"/>
</dbReference>
<evidence type="ECO:0000259" key="4">
    <source>
        <dbReference type="Pfam" id="PF03446"/>
    </source>
</evidence>
<dbReference type="PIRSF" id="PIRSF000103">
    <property type="entry name" value="HIBADH"/>
    <property type="match status" value="1"/>
</dbReference>
<name>B2JV84_PARP8</name>
<dbReference type="SUPFAM" id="SSF48179">
    <property type="entry name" value="6-phosphogluconate dehydrogenase C-terminal domain-like"/>
    <property type="match status" value="1"/>
</dbReference>
<dbReference type="RefSeq" id="WP_012405021.1">
    <property type="nucleotide sequence ID" value="NC_010625.1"/>
</dbReference>
<dbReference type="KEGG" id="bph:Bphy_5795"/>
<geneLocation type="plasmid" evidence="6 7">
    <name>pBPHY01</name>
</geneLocation>
<gene>
    <name evidence="6" type="ordered locus">Bphy_5795</name>
</gene>
<dbReference type="PANTHER" id="PTHR22981:SF7">
    <property type="entry name" value="3-HYDROXYISOBUTYRATE DEHYDROGENASE, MITOCHONDRIAL"/>
    <property type="match status" value="1"/>
</dbReference>
<accession>B2JV84</accession>
<proteinExistence type="predicted"/>
<dbReference type="EC" id="1.1.1.31" evidence="6"/>
<dbReference type="Pfam" id="PF14833">
    <property type="entry name" value="NAD_binding_11"/>
    <property type="match status" value="1"/>
</dbReference>
<dbReference type="Proteomes" id="UP000001192">
    <property type="component" value="Plasmid pBPHY01"/>
</dbReference>
<evidence type="ECO:0000256" key="3">
    <source>
        <dbReference type="PIRSR" id="PIRSR000103-1"/>
    </source>
</evidence>
<dbReference type="HOGENOM" id="CLU_035117_1_1_4"/>
<dbReference type="InterPro" id="IPR013328">
    <property type="entry name" value="6PGD_dom2"/>
</dbReference>
<evidence type="ECO:0000313" key="6">
    <source>
        <dbReference type="EMBL" id="ACC74861.1"/>
    </source>
</evidence>
<protein>
    <submittedName>
        <fullName evidence="6">3-hydroxyisobutyrate dehydrogenase</fullName>
        <ecNumber evidence="6">1.1.1.31</ecNumber>
    </submittedName>
</protein>
<keyword evidence="1 6" id="KW-0560">Oxidoreductase</keyword>
<keyword evidence="7" id="KW-1185">Reference proteome</keyword>
<dbReference type="InterPro" id="IPR036291">
    <property type="entry name" value="NAD(P)-bd_dom_sf"/>
</dbReference>
<dbReference type="AlphaFoldDB" id="B2JV84"/>
<dbReference type="InterPro" id="IPR008927">
    <property type="entry name" value="6-PGluconate_DH-like_C_sf"/>
</dbReference>
<feature type="domain" description="3-hydroxyisobutyrate dehydrogenase-like NAD-binding" evidence="5">
    <location>
        <begin position="169"/>
        <end position="290"/>
    </location>
</feature>
<dbReference type="OrthoDB" id="9777604at2"/>